<proteinExistence type="predicted"/>
<organism evidence="1 2">
    <name type="scientific">Caenorhabditis nigoni</name>
    <dbReference type="NCBI Taxonomy" id="1611254"/>
    <lineage>
        <taxon>Eukaryota</taxon>
        <taxon>Metazoa</taxon>
        <taxon>Ecdysozoa</taxon>
        <taxon>Nematoda</taxon>
        <taxon>Chromadorea</taxon>
        <taxon>Rhabditida</taxon>
        <taxon>Rhabditina</taxon>
        <taxon>Rhabditomorpha</taxon>
        <taxon>Rhabditoidea</taxon>
        <taxon>Rhabditidae</taxon>
        <taxon>Peloderinae</taxon>
        <taxon>Caenorhabditis</taxon>
    </lineage>
</organism>
<accession>A0A2G5UIJ1</accession>
<evidence type="ECO:0000313" key="1">
    <source>
        <dbReference type="EMBL" id="PIC39273.1"/>
    </source>
</evidence>
<name>A0A2G5UIJ1_9PELO</name>
<dbReference type="PANTHER" id="PTHR38607">
    <property type="entry name" value="PROTEIN CBG00180-RELATED"/>
    <property type="match status" value="1"/>
</dbReference>
<sequence length="199" mass="23800">MIFPVYSIRRHLYQKFQLPRNHEWYKRCFSNVFTHLLPDHKPHSSPDRHSLDHKYCSSNFEMLGSHISMYVDWRYQVRKTTKIIQDGWETRIKNGETKAEICFQYNETEGDGETMILEHEIYGTIVIKRSMLPDYYRNNTENSWYIGWVRYAPNYKSEVWFAMSSVREMHGPFDYQPAATIVTKSVDEALHEVAEMKKA</sequence>
<gene>
    <name evidence="1" type="primary">Cnig_chr_III.g11014</name>
    <name evidence="1" type="ORF">B9Z55_011014</name>
</gene>
<dbReference type="Proteomes" id="UP000230233">
    <property type="component" value="Chromosome III"/>
</dbReference>
<evidence type="ECO:0000313" key="2">
    <source>
        <dbReference type="Proteomes" id="UP000230233"/>
    </source>
</evidence>
<keyword evidence="2" id="KW-1185">Reference proteome</keyword>
<dbReference type="AlphaFoldDB" id="A0A2G5UIJ1"/>
<protein>
    <submittedName>
        <fullName evidence="1">Uncharacterized protein</fullName>
    </submittedName>
</protein>
<reference evidence="2" key="1">
    <citation type="submission" date="2017-10" db="EMBL/GenBank/DDBJ databases">
        <title>Rapid genome shrinkage in a self-fertile nematode reveals novel sperm competition proteins.</title>
        <authorList>
            <person name="Yin D."/>
            <person name="Schwarz E.M."/>
            <person name="Thomas C.G."/>
            <person name="Felde R.L."/>
            <person name="Korf I.F."/>
            <person name="Cutter A.D."/>
            <person name="Schartner C.M."/>
            <person name="Ralston E.J."/>
            <person name="Meyer B.J."/>
            <person name="Haag E.S."/>
        </authorList>
    </citation>
    <scope>NUCLEOTIDE SEQUENCE [LARGE SCALE GENOMIC DNA]</scope>
    <source>
        <strain evidence="2">JU1422</strain>
    </source>
</reference>
<comment type="caution">
    <text evidence="1">The sequence shown here is derived from an EMBL/GenBank/DDBJ whole genome shotgun (WGS) entry which is preliminary data.</text>
</comment>
<dbReference type="EMBL" id="PDUG01000003">
    <property type="protein sequence ID" value="PIC39273.1"/>
    <property type="molecule type" value="Genomic_DNA"/>
</dbReference>
<dbReference type="PANTHER" id="PTHR38607:SF1">
    <property type="entry name" value="MABP DOMAIN-CONTAINING PROTEIN-RELATED"/>
    <property type="match status" value="1"/>
</dbReference>